<gene>
    <name evidence="7" type="ORF">FGG15_06635</name>
</gene>
<keyword evidence="3" id="KW-0285">Flavoprotein</keyword>
<evidence type="ECO:0000259" key="6">
    <source>
        <dbReference type="SMART" id="SM00900"/>
    </source>
</evidence>
<evidence type="ECO:0000256" key="2">
    <source>
        <dbReference type="ARBA" id="ARBA00022553"/>
    </source>
</evidence>
<accession>A0ABY2WRT6</accession>
<dbReference type="Pfam" id="PF04205">
    <property type="entry name" value="FMN_bind"/>
    <property type="match status" value="1"/>
</dbReference>
<evidence type="ECO:0000256" key="4">
    <source>
        <dbReference type="ARBA" id="ARBA00022643"/>
    </source>
</evidence>
<dbReference type="EMBL" id="VCNI01000001">
    <property type="protein sequence ID" value="TMU57705.1"/>
    <property type="molecule type" value="Genomic_DNA"/>
</dbReference>
<dbReference type="InterPro" id="IPR010209">
    <property type="entry name" value="Ion_transpt_RnfG/RsxG"/>
</dbReference>
<keyword evidence="8" id="KW-1185">Reference proteome</keyword>
<evidence type="ECO:0000256" key="1">
    <source>
        <dbReference type="ARBA" id="ARBA00022448"/>
    </source>
</evidence>
<keyword evidence="5" id="KW-0249">Electron transport</keyword>
<protein>
    <submittedName>
        <fullName evidence="7">FMN-binding protein</fullName>
    </submittedName>
</protein>
<comment type="caution">
    <text evidence="7">The sequence shown here is derived from an EMBL/GenBank/DDBJ whole genome shotgun (WGS) entry which is preliminary data.</text>
</comment>
<proteinExistence type="predicted"/>
<organism evidence="7 8">
    <name type="scientific">Flagellimonas algicola</name>
    <dbReference type="NCBI Taxonomy" id="2583815"/>
    <lineage>
        <taxon>Bacteria</taxon>
        <taxon>Pseudomonadati</taxon>
        <taxon>Bacteroidota</taxon>
        <taxon>Flavobacteriia</taxon>
        <taxon>Flavobacteriales</taxon>
        <taxon>Flavobacteriaceae</taxon>
        <taxon>Flagellimonas</taxon>
    </lineage>
</organism>
<dbReference type="Proteomes" id="UP000751614">
    <property type="component" value="Unassembled WGS sequence"/>
</dbReference>
<evidence type="ECO:0000313" key="7">
    <source>
        <dbReference type="EMBL" id="TMU57705.1"/>
    </source>
</evidence>
<feature type="domain" description="FMN-binding" evidence="6">
    <location>
        <begin position="68"/>
        <end position="158"/>
    </location>
</feature>
<evidence type="ECO:0000256" key="3">
    <source>
        <dbReference type="ARBA" id="ARBA00022630"/>
    </source>
</evidence>
<sequence>MSFALMLFAFGVPKAVHKKVVKEVEKTFDVEGVSFSPISVSEEVNQDLPAKITGENLYQVTVQNKPLGYAFVDQAPSKTAKFDYLVVFDTELIVVNSKVLVYREEYGGEIGSKRWLKQFLGKTGNDRVSSETNIDAIAGATISVRSMTKSMDNLLQTIGILQKKGNL</sequence>
<dbReference type="InterPro" id="IPR007329">
    <property type="entry name" value="FMN-bd"/>
</dbReference>
<name>A0ABY2WRT6_9FLAO</name>
<keyword evidence="1" id="KW-0813">Transport</keyword>
<keyword evidence="2" id="KW-0597">Phosphoprotein</keyword>
<dbReference type="PANTHER" id="PTHR36118">
    <property type="entry name" value="ION-TRANSLOCATING OXIDOREDUCTASE COMPLEX SUBUNIT G"/>
    <property type="match status" value="1"/>
</dbReference>
<dbReference type="SMART" id="SM00900">
    <property type="entry name" value="FMN_bind"/>
    <property type="match status" value="1"/>
</dbReference>
<reference evidence="7 8" key="1">
    <citation type="submission" date="2019-05" db="EMBL/GenBank/DDBJ databases">
        <title>Flagellimonas sp. AsT0115, sp. nov., isolated from a marine red algae, Asparagopsis taxiformis.</title>
        <authorList>
            <person name="Kim J."/>
            <person name="Jeong S.E."/>
            <person name="Jeon C.O."/>
        </authorList>
    </citation>
    <scope>NUCLEOTIDE SEQUENCE [LARGE SCALE GENOMIC DNA]</scope>
    <source>
        <strain evidence="7 8">AsT0115</strain>
    </source>
</reference>
<dbReference type="PANTHER" id="PTHR36118:SF1">
    <property type="entry name" value="ION-TRANSLOCATING OXIDOREDUCTASE COMPLEX SUBUNIT G"/>
    <property type="match status" value="1"/>
</dbReference>
<evidence type="ECO:0000313" key="8">
    <source>
        <dbReference type="Proteomes" id="UP000751614"/>
    </source>
</evidence>
<evidence type="ECO:0000256" key="5">
    <source>
        <dbReference type="ARBA" id="ARBA00022982"/>
    </source>
</evidence>
<keyword evidence="4" id="KW-0288">FMN</keyword>